<name>A7HYE8_PARL1</name>
<organism evidence="2 3">
    <name type="scientific">Parvibaculum lavamentivorans (strain DS-1 / DSM 13023 / NCIMB 13966)</name>
    <dbReference type="NCBI Taxonomy" id="402881"/>
    <lineage>
        <taxon>Bacteria</taxon>
        <taxon>Pseudomonadati</taxon>
        <taxon>Pseudomonadota</taxon>
        <taxon>Alphaproteobacteria</taxon>
        <taxon>Hyphomicrobiales</taxon>
        <taxon>Parvibaculaceae</taxon>
        <taxon>Parvibaculum</taxon>
    </lineage>
</organism>
<dbReference type="KEGG" id="pla:Plav_3327"/>
<dbReference type="EMBL" id="CP000774">
    <property type="protein sequence ID" value="ABS64931.1"/>
    <property type="molecule type" value="Genomic_DNA"/>
</dbReference>
<protein>
    <recommendedName>
        <fullName evidence="4">Transmembrane protein</fullName>
    </recommendedName>
</protein>
<keyword evidence="1" id="KW-1133">Transmembrane helix</keyword>
<feature type="transmembrane region" description="Helical" evidence="1">
    <location>
        <begin position="104"/>
        <end position="122"/>
    </location>
</feature>
<evidence type="ECO:0000256" key="1">
    <source>
        <dbReference type="SAM" id="Phobius"/>
    </source>
</evidence>
<gene>
    <name evidence="2" type="ordered locus">Plav_3327</name>
</gene>
<dbReference type="Proteomes" id="UP000006377">
    <property type="component" value="Chromosome"/>
</dbReference>
<keyword evidence="1" id="KW-0472">Membrane</keyword>
<evidence type="ECO:0000313" key="2">
    <source>
        <dbReference type="EMBL" id="ABS64931.1"/>
    </source>
</evidence>
<evidence type="ECO:0000313" key="3">
    <source>
        <dbReference type="Proteomes" id="UP000006377"/>
    </source>
</evidence>
<reference evidence="2 3" key="1">
    <citation type="journal article" date="2011" name="Stand. Genomic Sci.">
        <title>Complete genome sequence of Parvibaculum lavamentivorans type strain (DS-1(T)).</title>
        <authorList>
            <person name="Schleheck D."/>
            <person name="Weiss M."/>
            <person name="Pitluck S."/>
            <person name="Bruce D."/>
            <person name="Land M.L."/>
            <person name="Han S."/>
            <person name="Saunders E."/>
            <person name="Tapia R."/>
            <person name="Detter C."/>
            <person name="Brettin T."/>
            <person name="Han J."/>
            <person name="Woyke T."/>
            <person name="Goodwin L."/>
            <person name="Pennacchio L."/>
            <person name="Nolan M."/>
            <person name="Cook A.M."/>
            <person name="Kjelleberg S."/>
            <person name="Thomas T."/>
        </authorList>
    </citation>
    <scope>NUCLEOTIDE SEQUENCE [LARGE SCALE GENOMIC DNA]</scope>
    <source>
        <strain evidence="3">DS-1 / DSM 13023 / NCIMB 13966</strain>
    </source>
</reference>
<evidence type="ECO:0008006" key="4">
    <source>
        <dbReference type="Google" id="ProtNLM"/>
    </source>
</evidence>
<keyword evidence="3" id="KW-1185">Reference proteome</keyword>
<dbReference type="HOGENOM" id="CLU_1904726_0_0_5"/>
<dbReference type="RefSeq" id="WP_012112262.1">
    <property type="nucleotide sequence ID" value="NC_009719.1"/>
</dbReference>
<dbReference type="STRING" id="402881.Plav_3327"/>
<feature type="transmembrane region" description="Helical" evidence="1">
    <location>
        <begin position="7"/>
        <end position="31"/>
    </location>
</feature>
<dbReference type="AlphaFoldDB" id="A7HYE8"/>
<dbReference type="OrthoDB" id="1494505at2"/>
<feature type="transmembrane region" description="Helical" evidence="1">
    <location>
        <begin position="77"/>
        <end position="98"/>
    </location>
</feature>
<dbReference type="eggNOG" id="ENOG50336II">
    <property type="taxonomic scope" value="Bacteria"/>
</dbReference>
<sequence length="133" mass="14558">MGRIPGLFLQLLVVLHAGLLLWALTGLMELVLPTVPWPRVANPLLPRPMLLAHWFSVLAASLAFLAGYTAGWRHTPLAVALGYGAMAIVCFVETTQFLVHDGRWLAMALEYAAYLGIGIFLFRASPARKRFGG</sequence>
<accession>A7HYE8</accession>
<keyword evidence="1" id="KW-0812">Transmembrane</keyword>
<feature type="transmembrane region" description="Helical" evidence="1">
    <location>
        <begin position="51"/>
        <end position="70"/>
    </location>
</feature>
<proteinExistence type="predicted"/>